<dbReference type="InterPro" id="IPR036179">
    <property type="entry name" value="Ig-like_dom_sf"/>
</dbReference>
<dbReference type="GO" id="GO:0050852">
    <property type="term" value="P:T cell receptor signaling pathway"/>
    <property type="evidence" value="ECO:0007669"/>
    <property type="project" value="TreeGrafter"/>
</dbReference>
<name>A0A484DDS9_PERFV</name>
<evidence type="ECO:0000313" key="6">
    <source>
        <dbReference type="EMBL" id="TDH13521.1"/>
    </source>
</evidence>
<sequence length="137" mass="15217">MELLPLLCLCLLTRSGVTSAQTNGPAPITVEEDRYVMLPCSLSNKEDITSGVFDWKKDGADAFFYANGQHSNTGRGGQIQQFKGRVFHFEDELKHGNASIIITNTKVADSGNYTCYFPKLQPPQTFKIELVVGEYVH</sequence>
<comment type="subcellular location">
    <subcellularLocation>
        <location evidence="1">Membrane</location>
    </subcellularLocation>
</comment>
<evidence type="ECO:0000256" key="4">
    <source>
        <dbReference type="SAM" id="SignalP"/>
    </source>
</evidence>
<dbReference type="GO" id="GO:0009897">
    <property type="term" value="C:external side of plasma membrane"/>
    <property type="evidence" value="ECO:0007669"/>
    <property type="project" value="TreeGrafter"/>
</dbReference>
<feature type="signal peptide" evidence="4">
    <location>
        <begin position="1"/>
        <end position="20"/>
    </location>
</feature>
<dbReference type="InterPro" id="IPR007110">
    <property type="entry name" value="Ig-like_dom"/>
</dbReference>
<keyword evidence="2" id="KW-0472">Membrane</keyword>
<dbReference type="PROSITE" id="PS50835">
    <property type="entry name" value="IG_LIKE"/>
    <property type="match status" value="1"/>
</dbReference>
<dbReference type="Proteomes" id="UP000295070">
    <property type="component" value="Chromosome 4"/>
</dbReference>
<dbReference type="GO" id="GO:0005102">
    <property type="term" value="F:signaling receptor binding"/>
    <property type="evidence" value="ECO:0007669"/>
    <property type="project" value="TreeGrafter"/>
</dbReference>
<accession>A0A484DDS9</accession>
<evidence type="ECO:0000256" key="1">
    <source>
        <dbReference type="ARBA" id="ARBA00004370"/>
    </source>
</evidence>
<keyword evidence="7" id="KW-1185">Reference proteome</keyword>
<dbReference type="InterPro" id="IPR050504">
    <property type="entry name" value="IgSF_BTN/MOG"/>
</dbReference>
<dbReference type="InterPro" id="IPR013783">
    <property type="entry name" value="Ig-like_fold"/>
</dbReference>
<evidence type="ECO:0000259" key="5">
    <source>
        <dbReference type="PROSITE" id="PS50835"/>
    </source>
</evidence>
<dbReference type="InterPro" id="IPR013106">
    <property type="entry name" value="Ig_V-set"/>
</dbReference>
<reference evidence="6 7" key="1">
    <citation type="submission" date="2019-01" db="EMBL/GenBank/DDBJ databases">
        <title>A chromosome-scale genome assembly of the yellow perch, Perca flavescens.</title>
        <authorList>
            <person name="Feron R."/>
            <person name="Morvezen R."/>
            <person name="Bestin A."/>
            <person name="Haffray P."/>
            <person name="Klopp C."/>
            <person name="Zahm M."/>
            <person name="Cabau C."/>
            <person name="Roques C."/>
            <person name="Donnadieu C."/>
            <person name="Bouchez O."/>
            <person name="Christie M."/>
            <person name="Larson W."/>
            <person name="Guiguen Y."/>
        </authorList>
    </citation>
    <scope>NUCLEOTIDE SEQUENCE [LARGE SCALE GENOMIC DNA]</scope>
    <source>
        <strain evidence="6">YP-PL-M2</strain>
        <tissue evidence="6">Blood</tissue>
    </source>
</reference>
<dbReference type="Gene3D" id="2.60.40.10">
    <property type="entry name" value="Immunoglobulins"/>
    <property type="match status" value="1"/>
</dbReference>
<comment type="caution">
    <text evidence="6">The sequence shown here is derived from an EMBL/GenBank/DDBJ whole genome shotgun (WGS) entry which is preliminary data.</text>
</comment>
<dbReference type="SUPFAM" id="SSF48726">
    <property type="entry name" value="Immunoglobulin"/>
    <property type="match status" value="1"/>
</dbReference>
<keyword evidence="4" id="KW-0732">Signal</keyword>
<evidence type="ECO:0000313" key="7">
    <source>
        <dbReference type="Proteomes" id="UP000295070"/>
    </source>
</evidence>
<dbReference type="Pfam" id="PF07686">
    <property type="entry name" value="V-set"/>
    <property type="match status" value="1"/>
</dbReference>
<evidence type="ECO:0000256" key="2">
    <source>
        <dbReference type="ARBA" id="ARBA00023136"/>
    </source>
</evidence>
<dbReference type="PANTHER" id="PTHR24100">
    <property type="entry name" value="BUTYROPHILIN"/>
    <property type="match status" value="1"/>
</dbReference>
<dbReference type="GO" id="GO:0001817">
    <property type="term" value="P:regulation of cytokine production"/>
    <property type="evidence" value="ECO:0007669"/>
    <property type="project" value="TreeGrafter"/>
</dbReference>
<feature type="domain" description="Ig-like" evidence="5">
    <location>
        <begin position="5"/>
        <end position="115"/>
    </location>
</feature>
<protein>
    <recommendedName>
        <fullName evidence="5">Ig-like domain-containing protein</fullName>
    </recommendedName>
</protein>
<dbReference type="EMBL" id="SCKG01000004">
    <property type="protein sequence ID" value="TDH13521.1"/>
    <property type="molecule type" value="Genomic_DNA"/>
</dbReference>
<gene>
    <name evidence="6" type="ORF">EPR50_G00033430</name>
</gene>
<evidence type="ECO:0000256" key="3">
    <source>
        <dbReference type="ARBA" id="ARBA00023319"/>
    </source>
</evidence>
<organism evidence="6 7">
    <name type="scientific">Perca flavescens</name>
    <name type="common">American yellow perch</name>
    <name type="synonym">Morone flavescens</name>
    <dbReference type="NCBI Taxonomy" id="8167"/>
    <lineage>
        <taxon>Eukaryota</taxon>
        <taxon>Metazoa</taxon>
        <taxon>Chordata</taxon>
        <taxon>Craniata</taxon>
        <taxon>Vertebrata</taxon>
        <taxon>Euteleostomi</taxon>
        <taxon>Actinopterygii</taxon>
        <taxon>Neopterygii</taxon>
        <taxon>Teleostei</taxon>
        <taxon>Neoteleostei</taxon>
        <taxon>Acanthomorphata</taxon>
        <taxon>Eupercaria</taxon>
        <taxon>Perciformes</taxon>
        <taxon>Percoidei</taxon>
        <taxon>Percidae</taxon>
        <taxon>Percinae</taxon>
        <taxon>Perca</taxon>
    </lineage>
</organism>
<dbReference type="AlphaFoldDB" id="A0A484DDS9"/>
<proteinExistence type="predicted"/>
<feature type="chain" id="PRO_5019824056" description="Ig-like domain-containing protein" evidence="4">
    <location>
        <begin position="21"/>
        <end position="137"/>
    </location>
</feature>
<dbReference type="PANTHER" id="PTHR24100:SF151">
    <property type="entry name" value="ICOS LIGAND"/>
    <property type="match status" value="1"/>
</dbReference>
<keyword evidence="3" id="KW-0393">Immunoglobulin domain</keyword>